<evidence type="ECO:0000259" key="3">
    <source>
        <dbReference type="Pfam" id="PF04602"/>
    </source>
</evidence>
<keyword evidence="2" id="KW-1133">Transmembrane helix</keyword>
<dbReference type="Pfam" id="PF04602">
    <property type="entry name" value="Arabinose_trans"/>
    <property type="match status" value="1"/>
</dbReference>
<sequence length="126" mass="13956">MAPKLLVGKRLSEIKLFKHSNITARAVVAPIAAITMAALLYVYARSSIHAAKRNAARYRAADGGQVSWYNESQRRHGVLEKPEEPNIIKQLFFGTRDETATVAPKGKGRSEGEQLLRSRKVKPVDS</sequence>
<accession>A0AA39R3P4</accession>
<protein>
    <recommendedName>
        <fullName evidence="3">Arabinofuranosyltransferase central domain-containing protein</fullName>
    </recommendedName>
</protein>
<gene>
    <name evidence="4" type="ORF">JMJ35_002944</name>
</gene>
<dbReference type="Proteomes" id="UP001166286">
    <property type="component" value="Unassembled WGS sequence"/>
</dbReference>
<evidence type="ECO:0000256" key="2">
    <source>
        <dbReference type="SAM" id="Phobius"/>
    </source>
</evidence>
<reference evidence="4" key="1">
    <citation type="submission" date="2023-03" db="EMBL/GenBank/DDBJ databases">
        <title>Complete genome of Cladonia borealis.</title>
        <authorList>
            <person name="Park H."/>
        </authorList>
    </citation>
    <scope>NUCLEOTIDE SEQUENCE</scope>
    <source>
        <strain evidence="4">ANT050790</strain>
    </source>
</reference>
<feature type="compositionally biased region" description="Basic and acidic residues" evidence="1">
    <location>
        <begin position="108"/>
        <end position="126"/>
    </location>
</feature>
<keyword evidence="2" id="KW-0472">Membrane</keyword>
<name>A0AA39R3P4_9LECA</name>
<dbReference type="GO" id="GO:0052636">
    <property type="term" value="F:arabinosyltransferase activity"/>
    <property type="evidence" value="ECO:0007669"/>
    <property type="project" value="InterPro"/>
</dbReference>
<evidence type="ECO:0000256" key="1">
    <source>
        <dbReference type="SAM" id="MobiDB-lite"/>
    </source>
</evidence>
<evidence type="ECO:0000313" key="4">
    <source>
        <dbReference type="EMBL" id="KAK0514327.1"/>
    </source>
</evidence>
<evidence type="ECO:0000313" key="5">
    <source>
        <dbReference type="Proteomes" id="UP001166286"/>
    </source>
</evidence>
<keyword evidence="2" id="KW-0812">Transmembrane</keyword>
<keyword evidence="5" id="KW-1185">Reference proteome</keyword>
<comment type="caution">
    <text evidence="4">The sequence shown here is derived from an EMBL/GenBank/DDBJ whole genome shotgun (WGS) entry which is preliminary data.</text>
</comment>
<organism evidence="4 5">
    <name type="scientific">Cladonia borealis</name>
    <dbReference type="NCBI Taxonomy" id="184061"/>
    <lineage>
        <taxon>Eukaryota</taxon>
        <taxon>Fungi</taxon>
        <taxon>Dikarya</taxon>
        <taxon>Ascomycota</taxon>
        <taxon>Pezizomycotina</taxon>
        <taxon>Lecanoromycetes</taxon>
        <taxon>OSLEUM clade</taxon>
        <taxon>Lecanoromycetidae</taxon>
        <taxon>Lecanorales</taxon>
        <taxon>Lecanorineae</taxon>
        <taxon>Cladoniaceae</taxon>
        <taxon>Cladonia</taxon>
    </lineage>
</organism>
<proteinExistence type="predicted"/>
<dbReference type="InterPro" id="IPR007680">
    <property type="entry name" value="Arabino_trans_central"/>
</dbReference>
<dbReference type="EMBL" id="JAFEKC020000005">
    <property type="protein sequence ID" value="KAK0514327.1"/>
    <property type="molecule type" value="Genomic_DNA"/>
</dbReference>
<feature type="domain" description="Arabinofuranosyltransferase central" evidence="3">
    <location>
        <begin position="5"/>
        <end position="81"/>
    </location>
</feature>
<feature type="region of interest" description="Disordered" evidence="1">
    <location>
        <begin position="101"/>
        <end position="126"/>
    </location>
</feature>
<dbReference type="AlphaFoldDB" id="A0AA39R3P4"/>
<feature type="transmembrane region" description="Helical" evidence="2">
    <location>
        <begin position="22"/>
        <end position="44"/>
    </location>
</feature>